<keyword evidence="2" id="KW-1185">Reference proteome</keyword>
<sequence length="168" mass="18673">MYTMPALLPDISEANVRDGVITVGLGEVPYPPASPYSRTRVRVTYQIENKGPAHGSHLHTNNDEETLVTFQEANHLDAASTELTYDNPPRILHFQTPVISCNTGFTVEKYVGTEADNVIFKTLSVSACQVVYYRIVVHNYTDAPLNFPLLYEVMNVRTAQEAQADAGR</sequence>
<proteinExistence type="predicted"/>
<reference evidence="1 2" key="1">
    <citation type="journal article" date="2016" name="Nat. Microbiol.">
        <title>The Mouse Intestinal Bacterial Collection (miBC) provides host-specific insight into cultured diversity and functional potential of the gut microbiota.</title>
        <authorList>
            <person name="Lagkouvardos I."/>
            <person name="Pukall R."/>
            <person name="Abt B."/>
            <person name="Foesel B.U."/>
            <person name="Meier-Kolthoff J.P."/>
            <person name="Kumar N."/>
            <person name="Bresciani A."/>
            <person name="Martinez I."/>
            <person name="Just S."/>
            <person name="Ziegler C."/>
            <person name="Brugiroux S."/>
            <person name="Garzetti D."/>
            <person name="Wenning M."/>
            <person name="Bui T.P."/>
            <person name="Wang J."/>
            <person name="Hugenholtz F."/>
            <person name="Plugge C.M."/>
            <person name="Peterson D.A."/>
            <person name="Hornef M.W."/>
            <person name="Baines J.F."/>
            <person name="Smidt H."/>
            <person name="Walter J."/>
            <person name="Kristiansen K."/>
            <person name="Nielsen H.B."/>
            <person name="Haller D."/>
            <person name="Overmann J."/>
            <person name="Stecher B."/>
            <person name="Clavel T."/>
        </authorList>
    </citation>
    <scope>NUCLEOTIDE SEQUENCE [LARGE SCALE GENOMIC DNA]</scope>
    <source>
        <strain evidence="1 2">DSM 28560</strain>
    </source>
</reference>
<comment type="caution">
    <text evidence="1">The sequence shown here is derived from an EMBL/GenBank/DDBJ whole genome shotgun (WGS) entry which is preliminary data.</text>
</comment>
<organism evidence="1 2">
    <name type="scientific">Extibacter muris</name>
    <dbReference type="NCBI Taxonomy" id="1796622"/>
    <lineage>
        <taxon>Bacteria</taxon>
        <taxon>Bacillati</taxon>
        <taxon>Bacillota</taxon>
        <taxon>Clostridia</taxon>
        <taxon>Lachnospirales</taxon>
        <taxon>Lachnospiraceae</taxon>
        <taxon>Extibacter</taxon>
    </lineage>
</organism>
<protein>
    <submittedName>
        <fullName evidence="1">Uncharacterized protein</fullName>
    </submittedName>
</protein>
<name>A0A4R4F948_9FIRM</name>
<dbReference type="EMBL" id="SMMX01000027">
    <property type="protein sequence ID" value="TDA20234.1"/>
    <property type="molecule type" value="Genomic_DNA"/>
</dbReference>
<accession>A0A4R4F948</accession>
<gene>
    <name evidence="1" type="ORF">E1963_18250</name>
</gene>
<evidence type="ECO:0000313" key="1">
    <source>
        <dbReference type="EMBL" id="TDA20234.1"/>
    </source>
</evidence>
<evidence type="ECO:0000313" key="2">
    <source>
        <dbReference type="Proteomes" id="UP000295710"/>
    </source>
</evidence>
<dbReference type="Proteomes" id="UP000295710">
    <property type="component" value="Unassembled WGS sequence"/>
</dbReference>
<dbReference type="AlphaFoldDB" id="A0A4R4F948"/>